<dbReference type="GO" id="GO:0016020">
    <property type="term" value="C:membrane"/>
    <property type="evidence" value="ECO:0007669"/>
    <property type="project" value="InterPro"/>
</dbReference>
<comment type="caution">
    <text evidence="2">The sequence shown here is derived from an EMBL/GenBank/DDBJ whole genome shotgun (WGS) entry which is preliminary data.</text>
</comment>
<sequence>MRNKKINYFIIMILIPLSIALGVILFKDRKYNLISIIIAFLSCLPIFFSFEKGKTSTRKMTILSVMVAISVAGRFVFAAIPGFKPVTAIVVITAIYFGSEAGFLTGSLSAIISNIYFGQGPWTPFQMFSWGMLGLIAGLPFMRKLLLKNKIILAIYGVFAGVIYSLMMDVWTVLAMDGVFNAKRYIAAVTTALPVMAIYAVSNVVFLMLAIKPFGEKLERIKTKYGI</sequence>
<dbReference type="AlphaFoldDB" id="A0A9Q4ABG8"/>
<organism evidence="2 3">
    <name type="scientific">Anaerosalibacter bizertensis</name>
    <dbReference type="NCBI Taxonomy" id="932217"/>
    <lineage>
        <taxon>Bacteria</taxon>
        <taxon>Bacillati</taxon>
        <taxon>Bacillota</taxon>
        <taxon>Tissierellia</taxon>
        <taxon>Tissierellales</taxon>
        <taxon>Sporanaerobacteraceae</taxon>
        <taxon>Anaerosalibacter</taxon>
    </lineage>
</organism>
<dbReference type="InterPro" id="IPR009825">
    <property type="entry name" value="ECF_substrate-spec-like"/>
</dbReference>
<feature type="transmembrane region" description="Helical" evidence="1">
    <location>
        <begin position="186"/>
        <end position="211"/>
    </location>
</feature>
<feature type="transmembrane region" description="Helical" evidence="1">
    <location>
        <begin position="33"/>
        <end position="50"/>
    </location>
</feature>
<proteinExistence type="predicted"/>
<reference evidence="2" key="1">
    <citation type="submission" date="2022-01" db="EMBL/GenBank/DDBJ databases">
        <title>Collection of gut derived symbiotic bacterial strains cultured from healthy donors.</title>
        <authorList>
            <person name="Lin H."/>
            <person name="Kohout C."/>
            <person name="Waligurski E."/>
            <person name="Pamer E.G."/>
        </authorList>
    </citation>
    <scope>NUCLEOTIDE SEQUENCE</scope>
    <source>
        <strain evidence="2">MSK.14.39</strain>
    </source>
</reference>
<protein>
    <submittedName>
        <fullName evidence="2">ECF transporter S component</fullName>
    </submittedName>
</protein>
<feature type="transmembrane region" description="Helical" evidence="1">
    <location>
        <begin position="123"/>
        <end position="141"/>
    </location>
</feature>
<feature type="transmembrane region" description="Helical" evidence="1">
    <location>
        <begin position="153"/>
        <end position="174"/>
    </location>
</feature>
<keyword evidence="1" id="KW-0472">Membrane</keyword>
<evidence type="ECO:0000313" key="2">
    <source>
        <dbReference type="EMBL" id="MCG4564838.1"/>
    </source>
</evidence>
<keyword evidence="1" id="KW-1133">Transmembrane helix</keyword>
<dbReference type="Gene3D" id="1.10.1760.20">
    <property type="match status" value="1"/>
</dbReference>
<gene>
    <name evidence="2" type="ORF">L0P62_05180</name>
</gene>
<evidence type="ECO:0000313" key="3">
    <source>
        <dbReference type="Proteomes" id="UP001108123"/>
    </source>
</evidence>
<name>A0A9Q4ABG8_9FIRM</name>
<keyword evidence="1" id="KW-0812">Transmembrane</keyword>
<keyword evidence="3" id="KW-1185">Reference proteome</keyword>
<feature type="transmembrane region" description="Helical" evidence="1">
    <location>
        <begin position="6"/>
        <end position="26"/>
    </location>
</feature>
<dbReference type="Pfam" id="PF07155">
    <property type="entry name" value="ECF-ribofla_trS"/>
    <property type="match status" value="1"/>
</dbReference>
<accession>A0A9Q4ABG8</accession>
<dbReference type="RefSeq" id="WP_226808305.1">
    <property type="nucleotide sequence ID" value="NZ_JAJBNW010000045.1"/>
</dbReference>
<dbReference type="Proteomes" id="UP001108123">
    <property type="component" value="Unassembled WGS sequence"/>
</dbReference>
<evidence type="ECO:0000256" key="1">
    <source>
        <dbReference type="SAM" id="Phobius"/>
    </source>
</evidence>
<dbReference type="EMBL" id="JAKNID010000013">
    <property type="protein sequence ID" value="MCG4564838.1"/>
    <property type="molecule type" value="Genomic_DNA"/>
</dbReference>